<dbReference type="Pfam" id="PF00975">
    <property type="entry name" value="Thioesterase"/>
    <property type="match status" value="1"/>
</dbReference>
<dbReference type="EMBL" id="PSYR01000002">
    <property type="protein sequence ID" value="RCN56187.1"/>
    <property type="molecule type" value="Genomic_DNA"/>
</dbReference>
<evidence type="ECO:0000259" key="3">
    <source>
        <dbReference type="SMART" id="SM00824"/>
    </source>
</evidence>
<name>A0A368HGM3_9GAMM</name>
<reference evidence="4 5" key="1">
    <citation type="submission" date="2018-02" db="EMBL/GenBank/DDBJ databases">
        <title>Insights into the biology of acidophilic members of the Acidiferrobacteraceae family derived from comparative genomic analyses.</title>
        <authorList>
            <person name="Issotta F."/>
            <person name="Thyssen C."/>
            <person name="Mena C."/>
            <person name="Moya A."/>
            <person name="Bellenberg S."/>
            <person name="Sproer C."/>
            <person name="Covarrubias P.C."/>
            <person name="Sand W."/>
            <person name="Quatrini R."/>
            <person name="Vera M."/>
        </authorList>
    </citation>
    <scope>NUCLEOTIDE SEQUENCE [LARGE SCALE GENOMIC DNA]</scope>
    <source>
        <strain evidence="5">m-1</strain>
    </source>
</reference>
<sequence length="276" mass="30494">MPENIAMHDHWFANAPVGDGRLNLVCLPFAGGSSAAFAGWRRKLPAWLNVCPVVLPGREGRRHELRARDFASLAGNLADTVITAVDGRNYCLYGHSMGAWLAHSIAVAGSAAGVPPACLCVGAQHAPHLVYPFPSCDRMSDDNLLEFMQEFDGVDAQMLAHAEWVRWMLLRVRDDLKLCETHSHEAPYPVLDLPVHAFVGRSDRLIDPSCIAAWQRHTTYRLDMTLFDGGHFFIRTAEAPFLHELADKLARYAGSTSLSTQQTDLRPAQATHRATT</sequence>
<dbReference type="GO" id="GO:0008610">
    <property type="term" value="P:lipid biosynthetic process"/>
    <property type="evidence" value="ECO:0007669"/>
    <property type="project" value="TreeGrafter"/>
</dbReference>
<dbReference type="InterPro" id="IPR020802">
    <property type="entry name" value="TesA-like"/>
</dbReference>
<evidence type="ECO:0000313" key="4">
    <source>
        <dbReference type="EMBL" id="RCN56187.1"/>
    </source>
</evidence>
<dbReference type="AlphaFoldDB" id="A0A368HGM3"/>
<keyword evidence="5" id="KW-1185">Reference proteome</keyword>
<keyword evidence="2" id="KW-0378">Hydrolase</keyword>
<dbReference type="InterPro" id="IPR029058">
    <property type="entry name" value="AB_hydrolase_fold"/>
</dbReference>
<organism evidence="4 5">
    <name type="scientific">Acidiferrobacter thiooxydans</name>
    <dbReference type="NCBI Taxonomy" id="163359"/>
    <lineage>
        <taxon>Bacteria</taxon>
        <taxon>Pseudomonadati</taxon>
        <taxon>Pseudomonadota</taxon>
        <taxon>Gammaproteobacteria</taxon>
        <taxon>Acidiferrobacterales</taxon>
        <taxon>Acidiferrobacteraceae</taxon>
        <taxon>Acidiferrobacter</taxon>
    </lineage>
</organism>
<proteinExistence type="inferred from homology"/>
<evidence type="ECO:0000256" key="1">
    <source>
        <dbReference type="ARBA" id="ARBA00007169"/>
    </source>
</evidence>
<evidence type="ECO:0000256" key="2">
    <source>
        <dbReference type="ARBA" id="ARBA00022801"/>
    </source>
</evidence>
<dbReference type="PANTHER" id="PTHR11487">
    <property type="entry name" value="THIOESTERASE"/>
    <property type="match status" value="1"/>
</dbReference>
<comment type="caution">
    <text evidence="4">The sequence shown here is derived from an EMBL/GenBank/DDBJ whole genome shotgun (WGS) entry which is preliminary data.</text>
</comment>
<gene>
    <name evidence="4" type="ORF">C4900_10045</name>
</gene>
<dbReference type="Proteomes" id="UP000253250">
    <property type="component" value="Unassembled WGS sequence"/>
</dbReference>
<dbReference type="GO" id="GO:0016787">
    <property type="term" value="F:hydrolase activity"/>
    <property type="evidence" value="ECO:0007669"/>
    <property type="project" value="UniProtKB-KW"/>
</dbReference>
<dbReference type="PANTHER" id="PTHR11487:SF0">
    <property type="entry name" value="S-ACYL FATTY ACID SYNTHASE THIOESTERASE, MEDIUM CHAIN"/>
    <property type="match status" value="1"/>
</dbReference>
<comment type="similarity">
    <text evidence="1">Belongs to the thioesterase family.</text>
</comment>
<dbReference type="Gene3D" id="3.40.50.1820">
    <property type="entry name" value="alpha/beta hydrolase"/>
    <property type="match status" value="1"/>
</dbReference>
<dbReference type="InterPro" id="IPR001031">
    <property type="entry name" value="Thioesterase"/>
</dbReference>
<protein>
    <submittedName>
        <fullName evidence="4">Thioesterase</fullName>
    </submittedName>
</protein>
<feature type="domain" description="Thioesterase TesA-like" evidence="3">
    <location>
        <begin position="25"/>
        <end position="199"/>
    </location>
</feature>
<dbReference type="SUPFAM" id="SSF53474">
    <property type="entry name" value="alpha/beta-Hydrolases"/>
    <property type="match status" value="1"/>
</dbReference>
<accession>A0A368HGM3</accession>
<dbReference type="InterPro" id="IPR012223">
    <property type="entry name" value="TEII"/>
</dbReference>
<evidence type="ECO:0000313" key="5">
    <source>
        <dbReference type="Proteomes" id="UP000253250"/>
    </source>
</evidence>
<dbReference type="SMART" id="SM00824">
    <property type="entry name" value="PKS_TE"/>
    <property type="match status" value="1"/>
</dbReference>